<dbReference type="CDD" id="cd05305">
    <property type="entry name" value="L-AlaDH"/>
    <property type="match status" value="1"/>
</dbReference>
<dbReference type="InterPro" id="IPR007698">
    <property type="entry name" value="AlaDH/PNT_NAD(H)-bd"/>
</dbReference>
<evidence type="ECO:0000256" key="2">
    <source>
        <dbReference type="ARBA" id="ARBA00005689"/>
    </source>
</evidence>
<dbReference type="SMART" id="SM01003">
    <property type="entry name" value="AlaDh_PNT_N"/>
    <property type="match status" value="1"/>
</dbReference>
<evidence type="ECO:0000256" key="5">
    <source>
        <dbReference type="ARBA" id="ARBA00023027"/>
    </source>
</evidence>
<keyword evidence="5 6" id="KW-0520">NAD</keyword>
<protein>
    <recommendedName>
        <fullName evidence="3 6">Alanine dehydrogenase</fullName>
        <ecNumber evidence="3 6">1.4.1.1</ecNumber>
    </recommendedName>
</protein>
<dbReference type="PIRSF" id="PIRSF000183">
    <property type="entry name" value="Alanine_dh"/>
    <property type="match status" value="1"/>
</dbReference>
<dbReference type="RefSeq" id="WP_274455037.1">
    <property type="nucleotide sequence ID" value="NZ_CP067097.1"/>
</dbReference>
<evidence type="ECO:0000313" key="10">
    <source>
        <dbReference type="Proteomes" id="UP001232973"/>
    </source>
</evidence>
<name>A0ABT9XHH0_9BACL</name>
<dbReference type="PANTHER" id="PTHR42795:SF1">
    <property type="entry name" value="ALANINE DEHYDROGENASE"/>
    <property type="match status" value="1"/>
</dbReference>
<proteinExistence type="inferred from homology"/>
<organism evidence="9 10">
    <name type="scientific">Alicyclobacillus cycloheptanicus</name>
    <dbReference type="NCBI Taxonomy" id="1457"/>
    <lineage>
        <taxon>Bacteria</taxon>
        <taxon>Bacillati</taxon>
        <taxon>Bacillota</taxon>
        <taxon>Bacilli</taxon>
        <taxon>Bacillales</taxon>
        <taxon>Alicyclobacillaceae</taxon>
        <taxon>Alicyclobacillus</taxon>
    </lineage>
</organism>
<feature type="domain" description="Alanine dehydrogenase/pyridine nucleotide transhydrogenase N-terminal" evidence="8">
    <location>
        <begin position="4"/>
        <end position="135"/>
    </location>
</feature>
<comment type="similarity">
    <text evidence="2 6">Belongs to the AlaDH/PNT family.</text>
</comment>
<dbReference type="SMART" id="SM01002">
    <property type="entry name" value="AlaDh_PNT_C"/>
    <property type="match status" value="1"/>
</dbReference>
<accession>A0ABT9XHH0</accession>
<keyword evidence="4 6" id="KW-0560">Oxidoreductase</keyword>
<evidence type="ECO:0000259" key="7">
    <source>
        <dbReference type="SMART" id="SM01002"/>
    </source>
</evidence>
<evidence type="ECO:0000256" key="4">
    <source>
        <dbReference type="ARBA" id="ARBA00023002"/>
    </source>
</evidence>
<evidence type="ECO:0000256" key="1">
    <source>
        <dbReference type="ARBA" id="ARBA00005206"/>
    </source>
</evidence>
<keyword evidence="10" id="KW-1185">Reference proteome</keyword>
<dbReference type="InterPro" id="IPR008143">
    <property type="entry name" value="Ala_DH/PNT_CS2"/>
</dbReference>
<comment type="caution">
    <text evidence="9">The sequence shown here is derived from an EMBL/GenBank/DDBJ whole genome shotgun (WGS) entry which is preliminary data.</text>
</comment>
<comment type="pathway">
    <text evidence="1">Amino-acid degradation; L-alanine degradation via dehydrogenase pathway; NH(3) and pyruvate from L-alanine: step 1/1.</text>
</comment>
<dbReference type="SUPFAM" id="SSF52283">
    <property type="entry name" value="Formate/glycerate dehydrogenase catalytic domain-like"/>
    <property type="match status" value="1"/>
</dbReference>
<dbReference type="Gene3D" id="3.40.50.720">
    <property type="entry name" value="NAD(P)-binding Rossmann-like Domain"/>
    <property type="match status" value="2"/>
</dbReference>
<dbReference type="EMBL" id="JAUSTP010000005">
    <property type="protein sequence ID" value="MDQ0189181.1"/>
    <property type="molecule type" value="Genomic_DNA"/>
</dbReference>
<evidence type="ECO:0000256" key="6">
    <source>
        <dbReference type="PIRNR" id="PIRNR000183"/>
    </source>
</evidence>
<dbReference type="EC" id="1.4.1.1" evidence="3 6"/>
<dbReference type="NCBIfam" id="TIGR00518">
    <property type="entry name" value="alaDH"/>
    <property type="match status" value="1"/>
</dbReference>
<gene>
    <name evidence="9" type="ORF">J2S03_000997</name>
</gene>
<feature type="domain" description="Alanine dehydrogenase/pyridine nucleotide transhydrogenase NAD(H)-binding" evidence="7">
    <location>
        <begin position="147"/>
        <end position="296"/>
    </location>
</feature>
<evidence type="ECO:0000259" key="8">
    <source>
        <dbReference type="SMART" id="SM01003"/>
    </source>
</evidence>
<dbReference type="PROSITE" id="PS00837">
    <property type="entry name" value="ALADH_PNT_2"/>
    <property type="match status" value="1"/>
</dbReference>
<sequence length="374" mass="39350">MRIGLPKEIKLREDRVGLTPGGVKALVDAGHVVVVEHGAGEGSGFTDEAYVAAGAVLGSQEEAWQAQMVVKVKEPLPEEYRYFREDLLLFTYLHLAADRPLTEAMLASGMTGIAYETVQLPDGSLPLLAPMSEVAGRMSVQVGVHFLEKPNGGPGILLGGVPGVPPAKVVVVGGGMVGTQAVRIAVGLGADVTVMDVNGARLRYLDEIFGGRVKTVMSNAYAIEQTVRDADLVVGAVLIPGARAPKLVTRDMVSHMKQGSVIVDVAVDQGGCVETADRVTTHDHPTYSVDGVIHYAVANMPGAVPRTSTFALTNATLPYILQIASGGLERVAQNPALLRGVNIVQGHVTHQGVADAFGLPWVQPDAALQHWVTA</sequence>
<evidence type="ECO:0000256" key="3">
    <source>
        <dbReference type="ARBA" id="ARBA00012897"/>
    </source>
</evidence>
<dbReference type="Pfam" id="PF01262">
    <property type="entry name" value="AlaDh_PNT_C"/>
    <property type="match status" value="1"/>
</dbReference>
<dbReference type="InterPro" id="IPR008141">
    <property type="entry name" value="Ala_DH"/>
</dbReference>
<reference evidence="9 10" key="1">
    <citation type="submission" date="2023-07" db="EMBL/GenBank/DDBJ databases">
        <title>Genomic Encyclopedia of Type Strains, Phase IV (KMG-IV): sequencing the most valuable type-strain genomes for metagenomic binning, comparative biology and taxonomic classification.</title>
        <authorList>
            <person name="Goeker M."/>
        </authorList>
    </citation>
    <scope>NUCLEOTIDE SEQUENCE [LARGE SCALE GENOMIC DNA]</scope>
    <source>
        <strain evidence="9 10">DSM 4006</strain>
    </source>
</reference>
<dbReference type="PANTHER" id="PTHR42795">
    <property type="entry name" value="ALANINE DEHYDROGENASE"/>
    <property type="match status" value="1"/>
</dbReference>
<comment type="catalytic activity">
    <reaction evidence="6">
        <text>L-alanine + NAD(+) + H2O = pyruvate + NH4(+) + NADH + H(+)</text>
        <dbReference type="Rhea" id="RHEA:18405"/>
        <dbReference type="ChEBI" id="CHEBI:15361"/>
        <dbReference type="ChEBI" id="CHEBI:15377"/>
        <dbReference type="ChEBI" id="CHEBI:15378"/>
        <dbReference type="ChEBI" id="CHEBI:28938"/>
        <dbReference type="ChEBI" id="CHEBI:57540"/>
        <dbReference type="ChEBI" id="CHEBI:57945"/>
        <dbReference type="ChEBI" id="CHEBI:57972"/>
        <dbReference type="EC" id="1.4.1.1"/>
    </reaction>
</comment>
<dbReference type="SUPFAM" id="SSF51735">
    <property type="entry name" value="NAD(P)-binding Rossmann-fold domains"/>
    <property type="match status" value="1"/>
</dbReference>
<dbReference type="Proteomes" id="UP001232973">
    <property type="component" value="Unassembled WGS sequence"/>
</dbReference>
<evidence type="ECO:0000313" key="9">
    <source>
        <dbReference type="EMBL" id="MDQ0189181.1"/>
    </source>
</evidence>
<dbReference type="Pfam" id="PF05222">
    <property type="entry name" value="AlaDh_PNT_N"/>
    <property type="match status" value="1"/>
</dbReference>
<dbReference type="InterPro" id="IPR036291">
    <property type="entry name" value="NAD(P)-bd_dom_sf"/>
</dbReference>
<dbReference type="InterPro" id="IPR007886">
    <property type="entry name" value="AlaDH/PNT_N"/>
</dbReference>
<dbReference type="GO" id="GO:0000286">
    <property type="term" value="F:alanine dehydrogenase activity"/>
    <property type="evidence" value="ECO:0007669"/>
    <property type="project" value="UniProtKB-EC"/>
</dbReference>